<dbReference type="AlphaFoldDB" id="A0A917JVR8"/>
<proteinExistence type="predicted"/>
<reference evidence="2" key="2">
    <citation type="submission" date="2020-09" db="EMBL/GenBank/DDBJ databases">
        <authorList>
            <person name="Sun Q."/>
            <person name="Ohkuma M."/>
        </authorList>
    </citation>
    <scope>NUCLEOTIDE SEQUENCE</scope>
    <source>
        <strain evidence="2">JCM 30804</strain>
    </source>
</reference>
<evidence type="ECO:0000313" key="3">
    <source>
        <dbReference type="Proteomes" id="UP000613743"/>
    </source>
</evidence>
<feature type="signal peptide" evidence="1">
    <location>
        <begin position="1"/>
        <end position="27"/>
    </location>
</feature>
<sequence length="96" mass="10727">MVTRQVTRQILALWLSAILLVVSFASAGHTHKHLDDGSTTECTLCYQQHQFNKSLPSSGIAAPVQLQSFVPYLQKHNHFLQLTTTYYSSRAPPQTA</sequence>
<evidence type="ECO:0000313" key="2">
    <source>
        <dbReference type="EMBL" id="GGI87387.1"/>
    </source>
</evidence>
<dbReference type="RefSeq" id="WP_188921586.1">
    <property type="nucleotide sequence ID" value="NZ_BMPZ01000008.1"/>
</dbReference>
<comment type="caution">
    <text evidence="2">The sequence shown here is derived from an EMBL/GenBank/DDBJ whole genome shotgun (WGS) entry which is preliminary data.</text>
</comment>
<keyword evidence="1" id="KW-0732">Signal</keyword>
<gene>
    <name evidence="2" type="ORF">GCM10009332_25760</name>
</gene>
<keyword evidence="3" id="KW-1185">Reference proteome</keyword>
<reference evidence="2" key="1">
    <citation type="journal article" date="2014" name="Int. J. Syst. Evol. Microbiol.">
        <title>Complete genome sequence of Corynebacterium casei LMG S-19264T (=DSM 44701T), isolated from a smear-ripened cheese.</title>
        <authorList>
            <consortium name="US DOE Joint Genome Institute (JGI-PGF)"/>
            <person name="Walter F."/>
            <person name="Albersmeier A."/>
            <person name="Kalinowski J."/>
            <person name="Ruckert C."/>
        </authorList>
    </citation>
    <scope>NUCLEOTIDE SEQUENCE</scope>
    <source>
        <strain evidence="2">JCM 30804</strain>
    </source>
</reference>
<protein>
    <submittedName>
        <fullName evidence="2">Zinc ABC transporter</fullName>
    </submittedName>
</protein>
<organism evidence="2 3">
    <name type="scientific">Shewanella gelidii</name>
    <dbReference type="NCBI Taxonomy" id="1642821"/>
    <lineage>
        <taxon>Bacteria</taxon>
        <taxon>Pseudomonadati</taxon>
        <taxon>Pseudomonadota</taxon>
        <taxon>Gammaproteobacteria</taxon>
        <taxon>Alteromonadales</taxon>
        <taxon>Shewanellaceae</taxon>
        <taxon>Shewanella</taxon>
    </lineage>
</organism>
<name>A0A917JVR8_9GAMM</name>
<evidence type="ECO:0000256" key="1">
    <source>
        <dbReference type="SAM" id="SignalP"/>
    </source>
</evidence>
<dbReference type="EMBL" id="BMPZ01000008">
    <property type="protein sequence ID" value="GGI87387.1"/>
    <property type="molecule type" value="Genomic_DNA"/>
</dbReference>
<accession>A0A917JVR8</accession>
<dbReference type="Proteomes" id="UP000613743">
    <property type="component" value="Unassembled WGS sequence"/>
</dbReference>
<feature type="chain" id="PRO_5037472147" evidence="1">
    <location>
        <begin position="28"/>
        <end position="96"/>
    </location>
</feature>